<dbReference type="PANTHER" id="PTHR14134:SF3">
    <property type="entry name" value="RING-CH-TYPE DOMAIN-CONTAINING PROTEIN"/>
    <property type="match status" value="1"/>
</dbReference>
<dbReference type="Gene3D" id="3.30.40.10">
    <property type="entry name" value="Zinc/RING finger domain, C3HC4 (zinc finger)"/>
    <property type="match status" value="1"/>
</dbReference>
<feature type="compositionally biased region" description="Basic and acidic residues" evidence="5">
    <location>
        <begin position="300"/>
        <end position="331"/>
    </location>
</feature>
<sequence length="448" mass="49908">MAGRLKGSLTEKVGEIKRMQSNWMRERSQNIDGRESMGEALEGGGERKGRDKSARKSAQTNDKSGSETMSWSMGNSKKKPPSTQNSTKPSTKQQTLRTRSASPARSATNSAKKSPSASSSSAASKRNGSSSRPSSARSTASEGSRPPSGRNYPSSSQPDKSARTDHKRRIPPDHSATLLVPCGHTLCEACAEDRIKCPTCRTRVTSTSLNSTLQEIISSSRPNSGACPLASHSQPLTNHRTPSDVNQNHVSTHSTNHYPDSHRTQQYTPSQYADEGQVHSRPEGGTEHLTRGFNNNDNNARTRESKDAGSEKVDVARSRRKMSPEEEARKLEDEYQSLGIRCEALESEEADVVERVEKQNQEIAKHKQQMGNISQKQQHLRDEIKGLEKRLAGLEGHRQEYKRQVEDAEDRKREELDQLAMVRTLLRDKQRNRERVKMSARKLNVSLD</sequence>
<reference evidence="8" key="1">
    <citation type="submission" date="2015-02" db="EMBL/GenBank/DDBJ databases">
        <title>Genome sequencing for Strongylocentrotus purpuratus.</title>
        <authorList>
            <person name="Murali S."/>
            <person name="Liu Y."/>
            <person name="Vee V."/>
            <person name="English A."/>
            <person name="Wang M."/>
            <person name="Skinner E."/>
            <person name="Han Y."/>
            <person name="Muzny D.M."/>
            <person name="Worley K.C."/>
            <person name="Gibbs R.A."/>
        </authorList>
    </citation>
    <scope>NUCLEOTIDE SEQUENCE</scope>
</reference>
<dbReference type="Pfam" id="PF13920">
    <property type="entry name" value="zf-C3HC4_3"/>
    <property type="match status" value="1"/>
</dbReference>
<evidence type="ECO:0000256" key="4">
    <source>
        <dbReference type="PROSITE-ProRule" id="PRU00175"/>
    </source>
</evidence>
<dbReference type="InterPro" id="IPR001841">
    <property type="entry name" value="Znf_RING"/>
</dbReference>
<feature type="region of interest" description="Disordered" evidence="5">
    <location>
        <begin position="219"/>
        <end position="331"/>
    </location>
</feature>
<dbReference type="AlphaFoldDB" id="A0A7M7N3M5"/>
<dbReference type="GO" id="GO:0006301">
    <property type="term" value="P:DNA damage tolerance"/>
    <property type="evidence" value="ECO:0007669"/>
    <property type="project" value="InterPro"/>
</dbReference>
<dbReference type="PROSITE" id="PS50089">
    <property type="entry name" value="ZF_RING_2"/>
    <property type="match status" value="1"/>
</dbReference>
<reference evidence="7" key="2">
    <citation type="submission" date="2021-01" db="UniProtKB">
        <authorList>
            <consortium name="EnsemblMetazoa"/>
        </authorList>
    </citation>
    <scope>IDENTIFICATION</scope>
</reference>
<dbReference type="GO" id="GO:0006513">
    <property type="term" value="P:protein monoubiquitination"/>
    <property type="evidence" value="ECO:0007669"/>
    <property type="project" value="InterPro"/>
</dbReference>
<dbReference type="GO" id="GO:0061630">
    <property type="term" value="F:ubiquitin protein ligase activity"/>
    <property type="evidence" value="ECO:0007669"/>
    <property type="project" value="InterPro"/>
</dbReference>
<feature type="compositionally biased region" description="Basic and acidic residues" evidence="5">
    <location>
        <begin position="12"/>
        <end position="37"/>
    </location>
</feature>
<dbReference type="InterPro" id="IPR017907">
    <property type="entry name" value="Znf_RING_CS"/>
</dbReference>
<keyword evidence="3" id="KW-0862">Zinc</keyword>
<name>A0A7M7N3M5_STRPU</name>
<dbReference type="SUPFAM" id="SSF57850">
    <property type="entry name" value="RING/U-box"/>
    <property type="match status" value="1"/>
</dbReference>
<evidence type="ECO:0000259" key="6">
    <source>
        <dbReference type="PROSITE" id="PS50089"/>
    </source>
</evidence>
<feature type="compositionally biased region" description="Basic and acidic residues" evidence="5">
    <location>
        <begin position="276"/>
        <end position="290"/>
    </location>
</feature>
<feature type="compositionally biased region" description="Low complexity" evidence="5">
    <location>
        <begin position="106"/>
        <end position="141"/>
    </location>
</feature>
<feature type="region of interest" description="Disordered" evidence="5">
    <location>
        <begin position="1"/>
        <end position="178"/>
    </location>
</feature>
<evidence type="ECO:0000313" key="8">
    <source>
        <dbReference type="Proteomes" id="UP000007110"/>
    </source>
</evidence>
<feature type="compositionally biased region" description="Basic and acidic residues" evidence="5">
    <location>
        <begin position="44"/>
        <end position="54"/>
    </location>
</feature>
<dbReference type="PROSITE" id="PS00518">
    <property type="entry name" value="ZF_RING_1"/>
    <property type="match status" value="1"/>
</dbReference>
<dbReference type="EnsemblMetazoa" id="XM_030974623">
    <property type="protein sequence ID" value="XP_030830483"/>
    <property type="gene ID" value="LOC105437582"/>
</dbReference>
<feature type="domain" description="RING-type" evidence="6">
    <location>
        <begin position="179"/>
        <end position="201"/>
    </location>
</feature>
<accession>A0A7M7N3M5</accession>
<dbReference type="GO" id="GO:0008270">
    <property type="term" value="F:zinc ion binding"/>
    <property type="evidence" value="ECO:0007669"/>
    <property type="project" value="UniProtKB-KW"/>
</dbReference>
<dbReference type="PANTHER" id="PTHR14134">
    <property type="entry name" value="E3 UBIQUITIN-PROTEIN LIGASE RAD18"/>
    <property type="match status" value="1"/>
</dbReference>
<evidence type="ECO:0000256" key="3">
    <source>
        <dbReference type="ARBA" id="ARBA00022833"/>
    </source>
</evidence>
<keyword evidence="1" id="KW-0479">Metal-binding</keyword>
<organism evidence="7 8">
    <name type="scientific">Strongylocentrotus purpuratus</name>
    <name type="common">Purple sea urchin</name>
    <dbReference type="NCBI Taxonomy" id="7668"/>
    <lineage>
        <taxon>Eukaryota</taxon>
        <taxon>Metazoa</taxon>
        <taxon>Echinodermata</taxon>
        <taxon>Eleutherozoa</taxon>
        <taxon>Echinozoa</taxon>
        <taxon>Echinoidea</taxon>
        <taxon>Euechinoidea</taxon>
        <taxon>Echinacea</taxon>
        <taxon>Camarodonta</taxon>
        <taxon>Echinidea</taxon>
        <taxon>Strongylocentrotidae</taxon>
        <taxon>Strongylocentrotus</taxon>
    </lineage>
</organism>
<protein>
    <recommendedName>
        <fullName evidence="6">RING-type domain-containing protein</fullName>
    </recommendedName>
</protein>
<dbReference type="InterPro" id="IPR013083">
    <property type="entry name" value="Znf_RING/FYVE/PHD"/>
</dbReference>
<dbReference type="GO" id="GO:0003697">
    <property type="term" value="F:single-stranded DNA binding"/>
    <property type="evidence" value="ECO:0007669"/>
    <property type="project" value="InterPro"/>
</dbReference>
<feature type="compositionally biased region" description="Polar residues" evidence="5">
    <location>
        <begin position="56"/>
        <end position="105"/>
    </location>
</feature>
<feature type="compositionally biased region" description="Polar residues" evidence="5">
    <location>
        <begin position="231"/>
        <end position="271"/>
    </location>
</feature>
<dbReference type="Proteomes" id="UP000007110">
    <property type="component" value="Unassembled WGS sequence"/>
</dbReference>
<evidence type="ECO:0000256" key="5">
    <source>
        <dbReference type="SAM" id="MobiDB-lite"/>
    </source>
</evidence>
<evidence type="ECO:0000256" key="2">
    <source>
        <dbReference type="ARBA" id="ARBA00022771"/>
    </source>
</evidence>
<proteinExistence type="predicted"/>
<dbReference type="GeneID" id="105437582"/>
<keyword evidence="8" id="KW-1185">Reference proteome</keyword>
<dbReference type="InterPro" id="IPR039577">
    <property type="entry name" value="Rad18"/>
</dbReference>
<evidence type="ECO:0000256" key="1">
    <source>
        <dbReference type="ARBA" id="ARBA00022723"/>
    </source>
</evidence>
<keyword evidence="2 4" id="KW-0863">Zinc-finger</keyword>
<dbReference type="RefSeq" id="XP_030830483.1">
    <property type="nucleotide sequence ID" value="XM_030974623.1"/>
</dbReference>
<evidence type="ECO:0000313" key="7">
    <source>
        <dbReference type="EnsemblMetazoa" id="XP_030830483"/>
    </source>
</evidence>